<sequence>MKFGIDIGHNCPPYDTGAVGIKREDVLTKDVGTRLMQKLTALGHSVINCTPSTATSLNHSLSQRVSKANANQVDIFVSIHFNAFSPTNAPRGSEIYAISNASQAIARRVLNEIVKLGFKDKGVKSSPAFFVIRNTSMPAILVECCFIDSKADMDLFDAEKMAEAIKVGLVGKDVPPLPQNGISLPGTLIIKQPTILKPSTDQSSDLPPESLENIVPGEYPVLDARREERHYWVKWPDNSIKGRDEHFIFEEHAELKA</sequence>
<dbReference type="PANTHER" id="PTHR30404:SF8">
    <property type="entry name" value="AUTOLYSIN PH-RELATED"/>
    <property type="match status" value="1"/>
</dbReference>
<dbReference type="PANTHER" id="PTHR30404">
    <property type="entry name" value="N-ACETYLMURAMOYL-L-ALANINE AMIDASE"/>
    <property type="match status" value="1"/>
</dbReference>
<proteinExistence type="predicted"/>
<dbReference type="AlphaFoldDB" id="A0A7S6REG4"/>
<keyword evidence="3" id="KW-1185">Reference proteome</keyword>
<gene>
    <name evidence="2" type="ORF">IM676_03655</name>
</gene>
<feature type="domain" description="MurNAc-LAA" evidence="1">
    <location>
        <begin position="65"/>
        <end position="170"/>
    </location>
</feature>
<evidence type="ECO:0000313" key="2">
    <source>
        <dbReference type="EMBL" id="QOV23419.1"/>
    </source>
</evidence>
<dbReference type="InterPro" id="IPR050695">
    <property type="entry name" value="N-acetylmuramoyl_amidase_3"/>
</dbReference>
<dbReference type="KEGG" id="aee:IM676_03655"/>
<dbReference type="EMBL" id="CP063311">
    <property type="protein sequence ID" value="QOV23419.1"/>
    <property type="molecule type" value="Genomic_DNA"/>
</dbReference>
<dbReference type="CDD" id="cd02696">
    <property type="entry name" value="MurNAc-LAA"/>
    <property type="match status" value="1"/>
</dbReference>
<dbReference type="GO" id="GO:0009253">
    <property type="term" value="P:peptidoglycan catabolic process"/>
    <property type="evidence" value="ECO:0007669"/>
    <property type="project" value="InterPro"/>
</dbReference>
<accession>A0A7S6REG4</accession>
<dbReference type="Gene3D" id="3.40.630.40">
    <property type="entry name" value="Zn-dependent exopeptidases"/>
    <property type="match status" value="1"/>
</dbReference>
<dbReference type="SUPFAM" id="SSF53187">
    <property type="entry name" value="Zn-dependent exopeptidases"/>
    <property type="match status" value="1"/>
</dbReference>
<protein>
    <submittedName>
        <fullName evidence="2">N-acetylmuramoyl-L-alanine amidase</fullName>
    </submittedName>
</protein>
<dbReference type="Proteomes" id="UP000593846">
    <property type="component" value="Chromosome"/>
</dbReference>
<evidence type="ECO:0000259" key="1">
    <source>
        <dbReference type="SMART" id="SM00646"/>
    </source>
</evidence>
<dbReference type="InterPro" id="IPR002508">
    <property type="entry name" value="MurNAc-LAA_cat"/>
</dbReference>
<dbReference type="SMART" id="SM00646">
    <property type="entry name" value="Ami_3"/>
    <property type="match status" value="1"/>
</dbReference>
<dbReference type="GO" id="GO:0008745">
    <property type="term" value="F:N-acetylmuramoyl-L-alanine amidase activity"/>
    <property type="evidence" value="ECO:0007669"/>
    <property type="project" value="InterPro"/>
</dbReference>
<dbReference type="GO" id="GO:0030288">
    <property type="term" value="C:outer membrane-bounded periplasmic space"/>
    <property type="evidence" value="ECO:0007669"/>
    <property type="project" value="TreeGrafter"/>
</dbReference>
<reference evidence="3" key="1">
    <citation type="submission" date="2020-10" db="EMBL/GenBank/DDBJ databases">
        <title>Genome-based taxonomic classification of the species Anabaenopsis elenkinii.</title>
        <authorList>
            <person name="Delbaje E."/>
            <person name="Andreote A.P.D."/>
            <person name="Pellegrinetti T.A."/>
            <person name="Cruz R.B."/>
            <person name="Branco L.H.Z."/>
            <person name="Fiore M.F."/>
        </authorList>
    </citation>
    <scope>NUCLEOTIDE SEQUENCE [LARGE SCALE GENOMIC DNA]</scope>
    <source>
        <strain evidence="3">CCIBt3563</strain>
    </source>
</reference>
<evidence type="ECO:0000313" key="3">
    <source>
        <dbReference type="Proteomes" id="UP000593846"/>
    </source>
</evidence>
<dbReference type="Pfam" id="PF01520">
    <property type="entry name" value="Amidase_3"/>
    <property type="match status" value="1"/>
</dbReference>
<name>A0A7S6REG4_9CYAN</name>
<organism evidence="2 3">
    <name type="scientific">Anabaenopsis elenkinii CCIBt3563</name>
    <dbReference type="NCBI Taxonomy" id="2779889"/>
    <lineage>
        <taxon>Bacteria</taxon>
        <taxon>Bacillati</taxon>
        <taxon>Cyanobacteriota</taxon>
        <taxon>Cyanophyceae</taxon>
        <taxon>Nostocales</taxon>
        <taxon>Nodulariaceae</taxon>
        <taxon>Anabaenopsis</taxon>
    </lineage>
</organism>
<dbReference type="RefSeq" id="WP_200988965.1">
    <property type="nucleotide sequence ID" value="NZ_CP063311.1"/>
</dbReference>